<dbReference type="GO" id="GO:0005524">
    <property type="term" value="F:ATP binding"/>
    <property type="evidence" value="ECO:0007669"/>
    <property type="project" value="UniProtKB-KW"/>
</dbReference>
<dbReference type="PROSITE" id="PS00018">
    <property type="entry name" value="EF_HAND_1"/>
    <property type="match status" value="3"/>
</dbReference>
<dbReference type="InterPro" id="IPR050205">
    <property type="entry name" value="CDPK_Ser/Thr_kinases"/>
</dbReference>
<gene>
    <name evidence="13" type="ORF">LGLO00237_LOCUS14497</name>
</gene>
<feature type="domain" description="EF-hand" evidence="12">
    <location>
        <begin position="374"/>
        <end position="406"/>
    </location>
</feature>
<evidence type="ECO:0000313" key="13">
    <source>
        <dbReference type="EMBL" id="CAE0662896.1"/>
    </source>
</evidence>
<evidence type="ECO:0000259" key="12">
    <source>
        <dbReference type="PROSITE" id="PS50222"/>
    </source>
</evidence>
<evidence type="ECO:0000256" key="7">
    <source>
        <dbReference type="ARBA" id="ARBA00022777"/>
    </source>
</evidence>
<evidence type="ECO:0000256" key="3">
    <source>
        <dbReference type="ARBA" id="ARBA00022527"/>
    </source>
</evidence>
<evidence type="ECO:0000256" key="5">
    <source>
        <dbReference type="ARBA" id="ARBA00022737"/>
    </source>
</evidence>
<dbReference type="InterPro" id="IPR018247">
    <property type="entry name" value="EF_Hand_1_Ca_BS"/>
</dbReference>
<dbReference type="Gene3D" id="3.30.200.20">
    <property type="entry name" value="Phosphorylase Kinase, domain 1"/>
    <property type="match status" value="1"/>
</dbReference>
<dbReference type="FunFam" id="1.10.238.10:FF:000178">
    <property type="entry name" value="Calmodulin-2 A"/>
    <property type="match status" value="1"/>
</dbReference>
<keyword evidence="9" id="KW-0067">ATP-binding</keyword>
<protein>
    <recommendedName>
        <fullName evidence="14">Calmodulin</fullName>
    </recommendedName>
</protein>
<evidence type="ECO:0008006" key="14">
    <source>
        <dbReference type="Google" id="ProtNLM"/>
    </source>
</evidence>
<organism evidence="13">
    <name type="scientific">Lotharella globosa</name>
    <dbReference type="NCBI Taxonomy" id="91324"/>
    <lineage>
        <taxon>Eukaryota</taxon>
        <taxon>Sar</taxon>
        <taxon>Rhizaria</taxon>
        <taxon>Cercozoa</taxon>
        <taxon>Chlorarachniophyceae</taxon>
        <taxon>Lotharella</taxon>
    </lineage>
</organism>
<dbReference type="SUPFAM" id="SSF56112">
    <property type="entry name" value="Protein kinase-like (PK-like)"/>
    <property type="match status" value="1"/>
</dbReference>
<evidence type="ECO:0000256" key="1">
    <source>
        <dbReference type="ARBA" id="ARBA00001946"/>
    </source>
</evidence>
<name>A0A7S4DQ88_9EUKA</name>
<keyword evidence="8" id="KW-0106">Calcium</keyword>
<dbReference type="PROSITE" id="PS00108">
    <property type="entry name" value="PROTEIN_KINASE_ST"/>
    <property type="match status" value="1"/>
</dbReference>
<keyword evidence="5" id="KW-0677">Repeat</keyword>
<dbReference type="PROSITE" id="PS50011">
    <property type="entry name" value="PROTEIN_KINASE_DOM"/>
    <property type="match status" value="1"/>
</dbReference>
<evidence type="ECO:0000256" key="4">
    <source>
        <dbReference type="ARBA" id="ARBA00022679"/>
    </source>
</evidence>
<dbReference type="AlphaFoldDB" id="A0A7S4DQ88"/>
<dbReference type="SMART" id="SM00220">
    <property type="entry name" value="S_TKc"/>
    <property type="match status" value="1"/>
</dbReference>
<keyword evidence="3" id="KW-0723">Serine/threonine-protein kinase</keyword>
<evidence type="ECO:0000259" key="11">
    <source>
        <dbReference type="PROSITE" id="PS50011"/>
    </source>
</evidence>
<feature type="domain" description="EF-hand" evidence="12">
    <location>
        <begin position="443"/>
        <end position="474"/>
    </location>
</feature>
<dbReference type="InterPro" id="IPR008271">
    <property type="entry name" value="Ser/Thr_kinase_AS"/>
</dbReference>
<keyword evidence="7" id="KW-0418">Kinase</keyword>
<dbReference type="Pfam" id="PF13499">
    <property type="entry name" value="EF-hand_7"/>
    <property type="match status" value="2"/>
</dbReference>
<dbReference type="InterPro" id="IPR011992">
    <property type="entry name" value="EF-hand-dom_pair"/>
</dbReference>
<feature type="domain" description="Protein kinase" evidence="11">
    <location>
        <begin position="26"/>
        <end position="297"/>
    </location>
</feature>
<evidence type="ECO:0000256" key="9">
    <source>
        <dbReference type="ARBA" id="ARBA00022840"/>
    </source>
</evidence>
<evidence type="ECO:0000256" key="2">
    <source>
        <dbReference type="ARBA" id="ARBA00005253"/>
    </source>
</evidence>
<dbReference type="Gene3D" id="1.10.510.10">
    <property type="entry name" value="Transferase(Phosphotransferase) domain 1"/>
    <property type="match status" value="1"/>
</dbReference>
<dbReference type="SMART" id="SM00054">
    <property type="entry name" value="EFh"/>
    <property type="match status" value="4"/>
</dbReference>
<reference evidence="13" key="1">
    <citation type="submission" date="2021-01" db="EMBL/GenBank/DDBJ databases">
        <authorList>
            <person name="Corre E."/>
            <person name="Pelletier E."/>
            <person name="Niang G."/>
            <person name="Scheremetjew M."/>
            <person name="Finn R."/>
            <person name="Kale V."/>
            <person name="Holt S."/>
            <person name="Cochrane G."/>
            <person name="Meng A."/>
            <person name="Brown T."/>
            <person name="Cohen L."/>
        </authorList>
    </citation>
    <scope>NUCLEOTIDE SEQUENCE</scope>
    <source>
        <strain evidence="13">CCCM811</strain>
    </source>
</reference>
<dbReference type="Pfam" id="PF00069">
    <property type="entry name" value="Pkinase"/>
    <property type="match status" value="1"/>
</dbReference>
<dbReference type="FunFam" id="1.10.510.10:FF:000571">
    <property type="entry name" value="Maternal embryonic leucine zipper kinase"/>
    <property type="match status" value="1"/>
</dbReference>
<evidence type="ECO:0000256" key="10">
    <source>
        <dbReference type="ARBA" id="ARBA00024334"/>
    </source>
</evidence>
<dbReference type="EMBL" id="HBIV01020051">
    <property type="protein sequence ID" value="CAE0662896.1"/>
    <property type="molecule type" value="Transcribed_RNA"/>
</dbReference>
<accession>A0A7S4DQ88</accession>
<dbReference type="PANTHER" id="PTHR24349">
    <property type="entry name" value="SERINE/THREONINE-PROTEIN KINASE"/>
    <property type="match status" value="1"/>
</dbReference>
<evidence type="ECO:0000256" key="6">
    <source>
        <dbReference type="ARBA" id="ARBA00022741"/>
    </source>
</evidence>
<evidence type="ECO:0000256" key="8">
    <source>
        <dbReference type="ARBA" id="ARBA00022837"/>
    </source>
</evidence>
<proteinExistence type="inferred from homology"/>
<dbReference type="SUPFAM" id="SSF47473">
    <property type="entry name" value="EF-hand"/>
    <property type="match status" value="1"/>
</dbReference>
<dbReference type="Gene3D" id="1.10.238.10">
    <property type="entry name" value="EF-hand"/>
    <property type="match status" value="1"/>
</dbReference>
<dbReference type="GO" id="GO:0043226">
    <property type="term" value="C:organelle"/>
    <property type="evidence" value="ECO:0007669"/>
    <property type="project" value="UniProtKB-ARBA"/>
</dbReference>
<dbReference type="GO" id="GO:0005509">
    <property type="term" value="F:calcium ion binding"/>
    <property type="evidence" value="ECO:0007669"/>
    <property type="project" value="InterPro"/>
</dbReference>
<dbReference type="GO" id="GO:0004674">
    <property type="term" value="F:protein serine/threonine kinase activity"/>
    <property type="evidence" value="ECO:0007669"/>
    <property type="project" value="UniProtKB-KW"/>
</dbReference>
<dbReference type="InterPro" id="IPR002048">
    <property type="entry name" value="EF_hand_dom"/>
</dbReference>
<sequence>MGCGAQSKPAPTGGEAKTQKPIWVTYERKRSLGKGMSCAVYAALNKETKQMVAIKELRKYDSRNGNLDKDQKHMYETEVDILKCIASDENKHCIELIHYQEEAKKYYIVTKLCEGGELFDRVKDMCNFTERAASNLAKQMLEALDYLHKKNIVHRDLKPENFVFESKRVQGSAVNEKMKLIDFGCAVKREKDTDEIRDNAGSPYYVAPEVLNGLATDLGTWKASDMWSVGVIVYLLLYGIPPFFGRNHNDTYMLIRAGRYSLPRGPSKFARNFIRGCLAMKPELRFTTQQALQHPFITKAEATVLDKNVQESLATFHGQTKLKKAVARMIAKHMTDKDRRVVEKAFREADKDGNGRLDAQEISALLKQIGKTPEETKKIVAEMDTDKDGGVTSDEFAQMHATGILGKNVKDVQEVFMLFDKNKDGMVDESEIAAWCEFMDAEKIREAINEADGDSNGKISYEEWVKAMGNIEPQKIPEPKK</sequence>
<comment type="similarity">
    <text evidence="2">Belongs to the centrin family.</text>
</comment>
<dbReference type="InterPro" id="IPR000719">
    <property type="entry name" value="Prot_kinase_dom"/>
</dbReference>
<dbReference type="PROSITE" id="PS50222">
    <property type="entry name" value="EF_HAND_2"/>
    <property type="match status" value="4"/>
</dbReference>
<feature type="domain" description="EF-hand" evidence="12">
    <location>
        <begin position="407"/>
        <end position="442"/>
    </location>
</feature>
<keyword evidence="4" id="KW-0808">Transferase</keyword>
<comment type="cofactor">
    <cofactor evidence="1">
        <name>Mg(2+)</name>
        <dbReference type="ChEBI" id="CHEBI:18420"/>
    </cofactor>
</comment>
<keyword evidence="6" id="KW-0547">Nucleotide-binding</keyword>
<feature type="domain" description="EF-hand" evidence="12">
    <location>
        <begin position="337"/>
        <end position="372"/>
    </location>
</feature>
<comment type="similarity">
    <text evidence="10">Belongs to the protein kinase superfamily. Ser/Thr protein kinase family. CDPK subfamily.</text>
</comment>
<dbReference type="InterPro" id="IPR011009">
    <property type="entry name" value="Kinase-like_dom_sf"/>
</dbReference>